<name>A0A2N7K9D6_9VIBR</name>
<evidence type="ECO:0000256" key="1">
    <source>
        <dbReference type="ARBA" id="ARBA00001970"/>
    </source>
</evidence>
<keyword evidence="11 13" id="KW-0472">Membrane</keyword>
<comment type="cofactor">
    <cofactor evidence="1">
        <name>heme b</name>
        <dbReference type="ChEBI" id="CHEBI:60344"/>
    </cofactor>
</comment>
<keyword evidence="10" id="KW-0408">Iron</keyword>
<feature type="transmembrane region" description="Helical" evidence="13">
    <location>
        <begin position="139"/>
        <end position="162"/>
    </location>
</feature>
<evidence type="ECO:0000256" key="4">
    <source>
        <dbReference type="ARBA" id="ARBA00022475"/>
    </source>
</evidence>
<dbReference type="PANTHER" id="PTHR30529:SF7">
    <property type="entry name" value="CYTOCHROME B561 BACTERIAL_NI-HYDROGENASE DOMAIN-CONTAINING PROTEIN"/>
    <property type="match status" value="1"/>
</dbReference>
<dbReference type="GO" id="GO:0009055">
    <property type="term" value="F:electron transfer activity"/>
    <property type="evidence" value="ECO:0007669"/>
    <property type="project" value="InterPro"/>
</dbReference>
<dbReference type="InterPro" id="IPR011577">
    <property type="entry name" value="Cyt_b561_bac/Ni-Hgenase"/>
</dbReference>
<evidence type="ECO:0000256" key="12">
    <source>
        <dbReference type="ARBA" id="ARBA00037975"/>
    </source>
</evidence>
<keyword evidence="3" id="KW-0813">Transport</keyword>
<proteinExistence type="inferred from homology"/>
<evidence type="ECO:0000256" key="7">
    <source>
        <dbReference type="ARBA" id="ARBA00022723"/>
    </source>
</evidence>
<evidence type="ECO:0000256" key="9">
    <source>
        <dbReference type="ARBA" id="ARBA00022989"/>
    </source>
</evidence>
<evidence type="ECO:0000313" key="15">
    <source>
        <dbReference type="EMBL" id="PMM71463.1"/>
    </source>
</evidence>
<dbReference type="SUPFAM" id="SSF81342">
    <property type="entry name" value="Transmembrane di-heme cytochromes"/>
    <property type="match status" value="1"/>
</dbReference>
<dbReference type="RefSeq" id="WP_102435016.1">
    <property type="nucleotide sequence ID" value="NZ_CAWNVI010000102.1"/>
</dbReference>
<evidence type="ECO:0000256" key="2">
    <source>
        <dbReference type="ARBA" id="ARBA00004651"/>
    </source>
</evidence>
<dbReference type="GO" id="GO:0020037">
    <property type="term" value="F:heme binding"/>
    <property type="evidence" value="ECO:0007669"/>
    <property type="project" value="TreeGrafter"/>
</dbReference>
<evidence type="ECO:0000256" key="5">
    <source>
        <dbReference type="ARBA" id="ARBA00022617"/>
    </source>
</evidence>
<feature type="transmembrane region" description="Helical" evidence="13">
    <location>
        <begin position="84"/>
        <end position="106"/>
    </location>
</feature>
<dbReference type="GO" id="GO:0022904">
    <property type="term" value="P:respiratory electron transport chain"/>
    <property type="evidence" value="ECO:0007669"/>
    <property type="project" value="InterPro"/>
</dbReference>
<keyword evidence="9 13" id="KW-1133">Transmembrane helix</keyword>
<dbReference type="EMBL" id="MCZK01000102">
    <property type="protein sequence ID" value="PMM71463.1"/>
    <property type="molecule type" value="Genomic_DNA"/>
</dbReference>
<dbReference type="OrthoDB" id="9793784at2"/>
<comment type="similarity">
    <text evidence="12">Belongs to the cytochrome b561 family.</text>
</comment>
<dbReference type="InterPro" id="IPR016174">
    <property type="entry name" value="Di-haem_cyt_TM"/>
</dbReference>
<evidence type="ECO:0000256" key="3">
    <source>
        <dbReference type="ARBA" id="ARBA00022448"/>
    </source>
</evidence>
<comment type="caution">
    <text evidence="15">The sequence shown here is derived from an EMBL/GenBank/DDBJ whole genome shotgun (WGS) entry which is preliminary data.</text>
</comment>
<dbReference type="InterPro" id="IPR052168">
    <property type="entry name" value="Cytochrome_b561_oxidase"/>
</dbReference>
<keyword evidence="6 13" id="KW-0812">Transmembrane</keyword>
<keyword evidence="7" id="KW-0479">Metal-binding</keyword>
<dbReference type="Pfam" id="PF01292">
    <property type="entry name" value="Ni_hydr_CYTB"/>
    <property type="match status" value="1"/>
</dbReference>
<keyword evidence="5" id="KW-0349">Heme</keyword>
<comment type="subcellular location">
    <subcellularLocation>
        <location evidence="2">Cell membrane</location>
        <topology evidence="2">Multi-pass membrane protein</topology>
    </subcellularLocation>
</comment>
<evidence type="ECO:0000256" key="11">
    <source>
        <dbReference type="ARBA" id="ARBA00023136"/>
    </source>
</evidence>
<dbReference type="GO" id="GO:0005886">
    <property type="term" value="C:plasma membrane"/>
    <property type="evidence" value="ECO:0007669"/>
    <property type="project" value="UniProtKB-SubCell"/>
</dbReference>
<reference evidence="16" key="1">
    <citation type="submission" date="2016-07" db="EMBL/GenBank/DDBJ databases">
        <title>Nontailed viruses are major unrecognized killers of bacteria in the ocean.</title>
        <authorList>
            <person name="Kauffman K."/>
            <person name="Hussain F."/>
            <person name="Yang J."/>
            <person name="Arevalo P."/>
            <person name="Brown J."/>
            <person name="Cutler M."/>
            <person name="Kelly L."/>
            <person name="Polz M.F."/>
        </authorList>
    </citation>
    <scope>NUCLEOTIDE SEQUENCE [LARGE SCALE GENOMIC DNA]</scope>
    <source>
        <strain evidence="16">10N.261.46.F8</strain>
    </source>
</reference>
<dbReference type="GO" id="GO:0046872">
    <property type="term" value="F:metal ion binding"/>
    <property type="evidence" value="ECO:0007669"/>
    <property type="project" value="UniProtKB-KW"/>
</dbReference>
<feature type="transmembrane region" description="Helical" evidence="13">
    <location>
        <begin position="41"/>
        <end position="63"/>
    </location>
</feature>
<gene>
    <name evidence="15" type="ORF">BCT49_04665</name>
</gene>
<dbReference type="AlphaFoldDB" id="A0A2N7K9D6"/>
<accession>A0A2N7K9D6</accession>
<feature type="transmembrane region" description="Helical" evidence="13">
    <location>
        <begin position="16"/>
        <end position="35"/>
    </location>
</feature>
<keyword evidence="4" id="KW-1003">Cell membrane</keyword>
<organism evidence="15 16">
    <name type="scientific">Vibrio lentus</name>
    <dbReference type="NCBI Taxonomy" id="136468"/>
    <lineage>
        <taxon>Bacteria</taxon>
        <taxon>Pseudomonadati</taxon>
        <taxon>Pseudomonadota</taxon>
        <taxon>Gammaproteobacteria</taxon>
        <taxon>Vibrionales</taxon>
        <taxon>Vibrionaceae</taxon>
        <taxon>Vibrio</taxon>
    </lineage>
</organism>
<evidence type="ECO:0000256" key="10">
    <source>
        <dbReference type="ARBA" id="ARBA00023004"/>
    </source>
</evidence>
<keyword evidence="8" id="KW-0249">Electron transport</keyword>
<evidence type="ECO:0000256" key="13">
    <source>
        <dbReference type="SAM" id="Phobius"/>
    </source>
</evidence>
<evidence type="ECO:0000313" key="16">
    <source>
        <dbReference type="Proteomes" id="UP000235406"/>
    </source>
</evidence>
<protein>
    <recommendedName>
        <fullName evidence="14">Cytochrome b561 bacterial/Ni-hydrogenase domain-containing protein</fullName>
    </recommendedName>
</protein>
<feature type="domain" description="Cytochrome b561 bacterial/Ni-hydrogenase" evidence="14">
    <location>
        <begin position="9"/>
        <end position="172"/>
    </location>
</feature>
<dbReference type="PANTHER" id="PTHR30529">
    <property type="entry name" value="CYTOCHROME B561"/>
    <property type="match status" value="1"/>
</dbReference>
<dbReference type="Proteomes" id="UP000235406">
    <property type="component" value="Unassembled WGS sequence"/>
</dbReference>
<evidence type="ECO:0000256" key="6">
    <source>
        <dbReference type="ARBA" id="ARBA00022692"/>
    </source>
</evidence>
<evidence type="ECO:0000256" key="8">
    <source>
        <dbReference type="ARBA" id="ARBA00022982"/>
    </source>
</evidence>
<evidence type="ECO:0000259" key="14">
    <source>
        <dbReference type="Pfam" id="PF01292"/>
    </source>
</evidence>
<sequence length="174" mass="19176">MKVFVPTEHFSPVSKFIHIISAVAFIGALLIMLLAPDPDSFAFGVHQSLGMLVIVLYLARIVWMNWAGKPNALGTKFEKFMAHMAHLALYGILILMPLSGLLIAMAKAKDTVVFGLFTIPGFAERNSGLIDFASGLHSFLEIICYLLVAMHVGAALYHHFILKDDTLSRMMGKK</sequence>